<name>A0A067BXG0_SAPPC</name>
<feature type="region of interest" description="Disordered" evidence="1">
    <location>
        <begin position="1"/>
        <end position="73"/>
    </location>
</feature>
<feature type="compositionally biased region" description="Gly residues" evidence="1">
    <location>
        <begin position="48"/>
        <end position="64"/>
    </location>
</feature>
<protein>
    <submittedName>
        <fullName evidence="2">Uncharacterized protein</fullName>
    </submittedName>
</protein>
<dbReference type="KEGG" id="spar:SPRG_09987"/>
<dbReference type="VEuPathDB" id="FungiDB:SPRG_09987"/>
<organism evidence="2 3">
    <name type="scientific">Saprolegnia parasitica (strain CBS 223.65)</name>
    <dbReference type="NCBI Taxonomy" id="695850"/>
    <lineage>
        <taxon>Eukaryota</taxon>
        <taxon>Sar</taxon>
        <taxon>Stramenopiles</taxon>
        <taxon>Oomycota</taxon>
        <taxon>Saprolegniomycetes</taxon>
        <taxon>Saprolegniales</taxon>
        <taxon>Saprolegniaceae</taxon>
        <taxon>Saprolegnia</taxon>
    </lineage>
</organism>
<evidence type="ECO:0000256" key="1">
    <source>
        <dbReference type="SAM" id="MobiDB-lite"/>
    </source>
</evidence>
<keyword evidence="3" id="KW-1185">Reference proteome</keyword>
<accession>A0A067BXG0</accession>
<dbReference type="RefSeq" id="XP_012206131.1">
    <property type="nucleotide sequence ID" value="XM_012350741.1"/>
</dbReference>
<dbReference type="AlphaFoldDB" id="A0A067BXG0"/>
<gene>
    <name evidence="2" type="ORF">SPRG_09987</name>
</gene>
<evidence type="ECO:0000313" key="3">
    <source>
        <dbReference type="Proteomes" id="UP000030745"/>
    </source>
</evidence>
<proteinExistence type="predicted"/>
<dbReference type="EMBL" id="KK583257">
    <property type="protein sequence ID" value="KDO23179.1"/>
    <property type="molecule type" value="Genomic_DNA"/>
</dbReference>
<sequence>MPHANDHGAGHGGGQSNATGWPNTTKHHDGGHKPEPHAHGGAHTTGNMSGGVGKQGNHLGGNQGGRMMYHVPA</sequence>
<evidence type="ECO:0000313" key="2">
    <source>
        <dbReference type="EMBL" id="KDO23179.1"/>
    </source>
</evidence>
<dbReference type="Proteomes" id="UP000030745">
    <property type="component" value="Unassembled WGS sequence"/>
</dbReference>
<feature type="compositionally biased region" description="Basic and acidic residues" evidence="1">
    <location>
        <begin position="26"/>
        <end position="38"/>
    </location>
</feature>
<dbReference type="OrthoDB" id="83476at2759"/>
<dbReference type="GeneID" id="24132124"/>
<reference evidence="2 3" key="1">
    <citation type="journal article" date="2013" name="PLoS Genet.">
        <title>Distinctive expansion of potential virulence genes in the genome of the oomycete fish pathogen Saprolegnia parasitica.</title>
        <authorList>
            <person name="Jiang R.H."/>
            <person name="de Bruijn I."/>
            <person name="Haas B.J."/>
            <person name="Belmonte R."/>
            <person name="Lobach L."/>
            <person name="Christie J."/>
            <person name="van den Ackerveken G."/>
            <person name="Bottin A."/>
            <person name="Bulone V."/>
            <person name="Diaz-Moreno S.M."/>
            <person name="Dumas B."/>
            <person name="Fan L."/>
            <person name="Gaulin E."/>
            <person name="Govers F."/>
            <person name="Grenville-Briggs L.J."/>
            <person name="Horner N.R."/>
            <person name="Levin J.Z."/>
            <person name="Mammella M."/>
            <person name="Meijer H.J."/>
            <person name="Morris P."/>
            <person name="Nusbaum C."/>
            <person name="Oome S."/>
            <person name="Phillips A.J."/>
            <person name="van Rooyen D."/>
            <person name="Rzeszutek E."/>
            <person name="Saraiva M."/>
            <person name="Secombes C.J."/>
            <person name="Seidl M.F."/>
            <person name="Snel B."/>
            <person name="Stassen J.H."/>
            <person name="Sykes S."/>
            <person name="Tripathy S."/>
            <person name="van den Berg H."/>
            <person name="Vega-Arreguin J.C."/>
            <person name="Wawra S."/>
            <person name="Young S.K."/>
            <person name="Zeng Q."/>
            <person name="Dieguez-Uribeondo J."/>
            <person name="Russ C."/>
            <person name="Tyler B.M."/>
            <person name="van West P."/>
        </authorList>
    </citation>
    <scope>NUCLEOTIDE SEQUENCE [LARGE SCALE GENOMIC DNA]</scope>
    <source>
        <strain evidence="2 3">CBS 223.65</strain>
    </source>
</reference>